<keyword evidence="1" id="KW-0805">Transcription regulation</keyword>
<dbReference type="Gene3D" id="1.10.10.60">
    <property type="entry name" value="Homeodomain-like"/>
    <property type="match status" value="1"/>
</dbReference>
<dbReference type="Proteomes" id="UP000199568">
    <property type="component" value="Unassembled WGS sequence"/>
</dbReference>
<name>A0A1I0DT73_9FIRM</name>
<dbReference type="AlphaFoldDB" id="A0A1I0DT73"/>
<evidence type="ECO:0000259" key="4">
    <source>
        <dbReference type="PROSITE" id="PS01124"/>
    </source>
</evidence>
<dbReference type="STRING" id="426128.SAMN05660297_02146"/>
<evidence type="ECO:0000256" key="3">
    <source>
        <dbReference type="ARBA" id="ARBA00023163"/>
    </source>
</evidence>
<dbReference type="InterPro" id="IPR050959">
    <property type="entry name" value="MarA-like"/>
</dbReference>
<dbReference type="InterPro" id="IPR018060">
    <property type="entry name" value="HTH_AraC"/>
</dbReference>
<protein>
    <submittedName>
        <fullName evidence="5">AraC-type DNA-binding protein</fullName>
    </submittedName>
</protein>
<proteinExistence type="predicted"/>
<feature type="domain" description="HTH araC/xylS-type" evidence="4">
    <location>
        <begin position="35"/>
        <end position="89"/>
    </location>
</feature>
<keyword evidence="2 5" id="KW-0238">DNA-binding</keyword>
<dbReference type="EMBL" id="FOHU01000008">
    <property type="protein sequence ID" value="SET35005.1"/>
    <property type="molecule type" value="Genomic_DNA"/>
</dbReference>
<dbReference type="PROSITE" id="PS01124">
    <property type="entry name" value="HTH_ARAC_FAMILY_2"/>
    <property type="match status" value="1"/>
</dbReference>
<evidence type="ECO:0000256" key="2">
    <source>
        <dbReference type="ARBA" id="ARBA00023125"/>
    </source>
</evidence>
<dbReference type="SUPFAM" id="SSF46689">
    <property type="entry name" value="Homeodomain-like"/>
    <property type="match status" value="1"/>
</dbReference>
<dbReference type="PANTHER" id="PTHR47504:SF5">
    <property type="entry name" value="RIGHT ORIGIN-BINDING PROTEIN"/>
    <property type="match status" value="1"/>
</dbReference>
<organism evidence="5 6">
    <name type="scientific">Natronincola peptidivorans</name>
    <dbReference type="NCBI Taxonomy" id="426128"/>
    <lineage>
        <taxon>Bacteria</taxon>
        <taxon>Bacillati</taxon>
        <taxon>Bacillota</taxon>
        <taxon>Clostridia</taxon>
        <taxon>Peptostreptococcales</taxon>
        <taxon>Natronincolaceae</taxon>
        <taxon>Natronincola</taxon>
    </lineage>
</organism>
<keyword evidence="3" id="KW-0804">Transcription</keyword>
<dbReference type="GO" id="GO:0003700">
    <property type="term" value="F:DNA-binding transcription factor activity"/>
    <property type="evidence" value="ECO:0007669"/>
    <property type="project" value="InterPro"/>
</dbReference>
<evidence type="ECO:0000313" key="5">
    <source>
        <dbReference type="EMBL" id="SET35005.1"/>
    </source>
</evidence>
<dbReference type="InterPro" id="IPR009057">
    <property type="entry name" value="Homeodomain-like_sf"/>
</dbReference>
<dbReference type="GO" id="GO:0043565">
    <property type="term" value="F:sequence-specific DNA binding"/>
    <property type="evidence" value="ECO:0007669"/>
    <property type="project" value="InterPro"/>
</dbReference>
<evidence type="ECO:0000313" key="6">
    <source>
        <dbReference type="Proteomes" id="UP000199568"/>
    </source>
</evidence>
<accession>A0A1I0DT73</accession>
<reference evidence="5 6" key="1">
    <citation type="submission" date="2016-10" db="EMBL/GenBank/DDBJ databases">
        <authorList>
            <person name="de Groot N.N."/>
        </authorList>
    </citation>
    <scope>NUCLEOTIDE SEQUENCE [LARGE SCALE GENOMIC DNA]</scope>
    <source>
        <strain evidence="5 6">DSM 18979</strain>
    </source>
</reference>
<gene>
    <name evidence="5" type="ORF">SAMN05660297_02146</name>
</gene>
<sequence>MQYFKRMNEALSYIEENLTNDIDIKEVARIGLSSEYIRRRRRTLAAFELNNCNMRVIDVAIKYGYGPADSFTRAFQVLQGITPSEAKNNSKSLKAYTPMTFQLSIKGGNELNYGIEEKKHLA</sequence>
<dbReference type="SMART" id="SM00342">
    <property type="entry name" value="HTH_ARAC"/>
    <property type="match status" value="1"/>
</dbReference>
<dbReference type="PANTHER" id="PTHR47504">
    <property type="entry name" value="RIGHT ORIGIN-BINDING PROTEIN"/>
    <property type="match status" value="1"/>
</dbReference>
<keyword evidence="6" id="KW-1185">Reference proteome</keyword>
<evidence type="ECO:0000256" key="1">
    <source>
        <dbReference type="ARBA" id="ARBA00023015"/>
    </source>
</evidence>